<dbReference type="InterPro" id="IPR013766">
    <property type="entry name" value="Thioredoxin_domain"/>
</dbReference>
<dbReference type="SUPFAM" id="SSF52833">
    <property type="entry name" value="Thioredoxin-like"/>
    <property type="match status" value="1"/>
</dbReference>
<dbReference type="EMBL" id="LSFM01000019">
    <property type="protein sequence ID" value="OBY65056.1"/>
    <property type="molecule type" value="Genomic_DNA"/>
</dbReference>
<dbReference type="OrthoDB" id="9815205at2"/>
<dbReference type="PROSITE" id="PS51352">
    <property type="entry name" value="THIOREDOXIN_2"/>
    <property type="match status" value="1"/>
</dbReference>
<comment type="caution">
    <text evidence="3">The sequence shown here is derived from an EMBL/GenBank/DDBJ whole genome shotgun (WGS) entry which is preliminary data.</text>
</comment>
<evidence type="ECO:0000313" key="3">
    <source>
        <dbReference type="EMBL" id="OBY65056.1"/>
    </source>
</evidence>
<dbReference type="PROSITE" id="PS00194">
    <property type="entry name" value="THIOREDOXIN_1"/>
    <property type="match status" value="1"/>
</dbReference>
<dbReference type="InterPro" id="IPR000866">
    <property type="entry name" value="AhpC/TSA"/>
</dbReference>
<dbReference type="InterPro" id="IPR050553">
    <property type="entry name" value="Thioredoxin_ResA/DsbE_sf"/>
</dbReference>
<keyword evidence="4" id="KW-1185">Reference proteome</keyword>
<protein>
    <submittedName>
        <fullName evidence="3">Thioredoxin</fullName>
    </submittedName>
</protein>
<dbReference type="CDD" id="cd02966">
    <property type="entry name" value="TlpA_like_family"/>
    <property type="match status" value="1"/>
</dbReference>
<sequence>MKKALLIFSMLLIIFSCKKEVSKTNTVEDSESNWQEISTVKTLNYNELKPYLEKNDDTTYIVNFWATWCAPCVKELPYFEKIKQEYASKNVEVLLVSLDFPKQVEKKLIPFINKKQLQSEVVLLNDIDENVWIKAIDSTWSGALPATLIYNKNNRKFYEQSFDYIMLETELKTFLKP</sequence>
<evidence type="ECO:0000259" key="2">
    <source>
        <dbReference type="PROSITE" id="PS51352"/>
    </source>
</evidence>
<keyword evidence="1" id="KW-0676">Redox-active center</keyword>
<organism evidence="3 4">
    <name type="scientific">Polaribacter vadi</name>
    <dbReference type="NCBI Taxonomy" id="1774273"/>
    <lineage>
        <taxon>Bacteria</taxon>
        <taxon>Pseudomonadati</taxon>
        <taxon>Bacteroidota</taxon>
        <taxon>Flavobacteriia</taxon>
        <taxon>Flavobacteriales</taxon>
        <taxon>Flavobacteriaceae</taxon>
    </lineage>
</organism>
<dbReference type="InterPro" id="IPR017937">
    <property type="entry name" value="Thioredoxin_CS"/>
</dbReference>
<dbReference type="GO" id="GO:0016209">
    <property type="term" value="F:antioxidant activity"/>
    <property type="evidence" value="ECO:0007669"/>
    <property type="project" value="InterPro"/>
</dbReference>
<dbReference type="PANTHER" id="PTHR42852">
    <property type="entry name" value="THIOL:DISULFIDE INTERCHANGE PROTEIN DSBE"/>
    <property type="match status" value="1"/>
</dbReference>
<dbReference type="RefSeq" id="WP_065318429.1">
    <property type="nucleotide sequence ID" value="NZ_CP017477.1"/>
</dbReference>
<gene>
    <name evidence="3" type="ORF">LPB3_04565</name>
</gene>
<feature type="domain" description="Thioredoxin" evidence="2">
    <location>
        <begin position="21"/>
        <end position="176"/>
    </location>
</feature>
<proteinExistence type="predicted"/>
<dbReference type="KEGG" id="pob:LPB03_00545"/>
<dbReference type="PANTHER" id="PTHR42852:SF17">
    <property type="entry name" value="THIOREDOXIN-LIKE PROTEIN HI_1115"/>
    <property type="match status" value="1"/>
</dbReference>
<reference evidence="4" key="1">
    <citation type="submission" date="2016-02" db="EMBL/GenBank/DDBJ databases">
        <authorList>
            <person name="Shin S.-K."/>
            <person name="Yi H."/>
            <person name="Kim E."/>
        </authorList>
    </citation>
    <scope>NUCLEOTIDE SEQUENCE [LARGE SCALE GENOMIC DNA]</scope>
    <source>
        <strain evidence="4">LPB0003</strain>
    </source>
</reference>
<dbReference type="InterPro" id="IPR036249">
    <property type="entry name" value="Thioredoxin-like_sf"/>
</dbReference>
<dbReference type="Pfam" id="PF00578">
    <property type="entry name" value="AhpC-TSA"/>
    <property type="match status" value="1"/>
</dbReference>
<evidence type="ECO:0000313" key="4">
    <source>
        <dbReference type="Proteomes" id="UP000092584"/>
    </source>
</evidence>
<accession>A0A1B8TZL7</accession>
<dbReference type="AlphaFoldDB" id="A0A1B8TZL7"/>
<dbReference type="Gene3D" id="3.40.30.10">
    <property type="entry name" value="Glutaredoxin"/>
    <property type="match status" value="1"/>
</dbReference>
<name>A0A1B8TZL7_9FLAO</name>
<dbReference type="GO" id="GO:0016491">
    <property type="term" value="F:oxidoreductase activity"/>
    <property type="evidence" value="ECO:0007669"/>
    <property type="project" value="InterPro"/>
</dbReference>
<dbReference type="STRING" id="1774273.LPB03_00545"/>
<dbReference type="Proteomes" id="UP000092584">
    <property type="component" value="Unassembled WGS sequence"/>
</dbReference>
<evidence type="ECO:0000256" key="1">
    <source>
        <dbReference type="ARBA" id="ARBA00023284"/>
    </source>
</evidence>
<dbReference type="PROSITE" id="PS51257">
    <property type="entry name" value="PROKAR_LIPOPROTEIN"/>
    <property type="match status" value="1"/>
</dbReference>